<reference evidence="1 2" key="1">
    <citation type="journal article" date="2009" name="Genome Res.">
        <title>Whole genome sequence of Desulfovibrio magneticus strain RS-1 revealed common gene clusters in magnetotactic bacteria.</title>
        <authorList>
            <person name="Nakazawa H."/>
            <person name="Arakaki A."/>
            <person name="Narita-Yamada S."/>
            <person name="Yashiro I."/>
            <person name="Jinno K."/>
            <person name="Aoki N."/>
            <person name="Tsuruyama A."/>
            <person name="Okamura Y."/>
            <person name="Tanikawa S."/>
            <person name="Fujita N."/>
            <person name="Takeyama H."/>
            <person name="Matsunaga T."/>
        </authorList>
    </citation>
    <scope>NUCLEOTIDE SEQUENCE [LARGE SCALE GENOMIC DNA]</scope>
    <source>
        <strain evidence="2">ATCC 700980 / DSM 13731 / RS-1</strain>
    </source>
</reference>
<dbReference type="EMBL" id="AP010904">
    <property type="protein sequence ID" value="BAH77256.1"/>
    <property type="molecule type" value="Genomic_DNA"/>
</dbReference>
<organism evidence="1 2">
    <name type="scientific">Solidesulfovibrio magneticus (strain ATCC 700980 / DSM 13731 / RS-1)</name>
    <name type="common">Desulfovibrio magneticus</name>
    <dbReference type="NCBI Taxonomy" id="573370"/>
    <lineage>
        <taxon>Bacteria</taxon>
        <taxon>Pseudomonadati</taxon>
        <taxon>Thermodesulfobacteriota</taxon>
        <taxon>Desulfovibrionia</taxon>
        <taxon>Desulfovibrionales</taxon>
        <taxon>Desulfovibrionaceae</taxon>
        <taxon>Solidesulfovibrio</taxon>
    </lineage>
</organism>
<accession>C4XMD1</accession>
<name>C4XMD1_SOLM1</name>
<evidence type="ECO:0000313" key="2">
    <source>
        <dbReference type="Proteomes" id="UP000009071"/>
    </source>
</evidence>
<keyword evidence="2" id="KW-1185">Reference proteome</keyword>
<gene>
    <name evidence="1" type="ordered locus">DMR_37650</name>
</gene>
<evidence type="ECO:0000313" key="1">
    <source>
        <dbReference type="EMBL" id="BAH77256.1"/>
    </source>
</evidence>
<dbReference type="Proteomes" id="UP000009071">
    <property type="component" value="Chromosome"/>
</dbReference>
<protein>
    <submittedName>
        <fullName evidence="1">Uncharacterized protein</fullName>
    </submittedName>
</protein>
<dbReference type="AlphaFoldDB" id="C4XMD1"/>
<dbReference type="HOGENOM" id="CLU_2154292_0_0_7"/>
<proteinExistence type="predicted"/>
<dbReference type="KEGG" id="dma:DMR_37650"/>
<sequence length="111" mass="11826">MAAWHASGSWEAKRLIMGRNIAMRRTLIILIIFCLLTALLAARAEAFTIVTPGFAVSVPLYAAVPPPVYVAPPPPVYVAPAYAPPVVVAPAYPGPVYVGPGYPLPPPPPRW</sequence>